<dbReference type="EMBL" id="JACGWM010001949">
    <property type="protein sequence ID" value="KAL0285324.1"/>
    <property type="molecule type" value="Genomic_DNA"/>
</dbReference>
<accession>A0AAW2IT12</accession>
<dbReference type="SUPFAM" id="SSF55781">
    <property type="entry name" value="GAF domain-like"/>
    <property type="match status" value="2"/>
</dbReference>
<sequence length="373" mass="41581">MVPGRTALQSPLISHLCKNEMGHGARVTAQTSIDEKLQAEFEESSSSFHYSILIWVASVSYEEQRPHLSDATLAYLHQIQKAKAINRLQSLPSGSIQKLYDTMVQKVFELTGYDRVMVYKFHDDDGAEVFAIHVNKEPKLENQKLEKNILQTQTLLFDMLLRDAPLGLTRDSLHDAVFPGALSLGEVVCGIAVVKITDKSYSSLVVKRWSLPWKDYEMDAIYSLQLILRNAFKEAEAKDSDTKEIHMKFNDLKIDGIQELKAVISEIVRLIETAFVPILVVDAGGLVNGYLDLEMVEFELHDVLITSISQVMMKSISKLQQVLVTLLLVSVNAILSGGQLGLATTLTKDSLGETVQLGHLEFRITHSGGRIAQ</sequence>
<dbReference type="PANTHER" id="PTHR47876">
    <property type="entry name" value="OS08G0260000 PROTEIN"/>
    <property type="match status" value="1"/>
</dbReference>
<evidence type="ECO:0000259" key="2">
    <source>
        <dbReference type="PROSITE" id="PS50046"/>
    </source>
</evidence>
<gene>
    <name evidence="3" type="ORF">Scaly_2822600</name>
</gene>
<proteinExistence type="inferred from homology"/>
<dbReference type="InterPro" id="IPR016132">
    <property type="entry name" value="Phyto_chromo_attachment"/>
</dbReference>
<evidence type="ECO:0000313" key="3">
    <source>
        <dbReference type="EMBL" id="KAL0285324.1"/>
    </source>
</evidence>
<dbReference type="Gene3D" id="3.30.450.40">
    <property type="match status" value="1"/>
</dbReference>
<comment type="caution">
    <text evidence="3">The sequence shown here is derived from an EMBL/GenBank/DDBJ whole genome shotgun (WGS) entry which is preliminary data.</text>
</comment>
<reference evidence="3" key="2">
    <citation type="journal article" date="2024" name="Plant">
        <title>Genomic evolution and insights into agronomic trait innovations of Sesamum species.</title>
        <authorList>
            <person name="Miao H."/>
            <person name="Wang L."/>
            <person name="Qu L."/>
            <person name="Liu H."/>
            <person name="Sun Y."/>
            <person name="Le M."/>
            <person name="Wang Q."/>
            <person name="Wei S."/>
            <person name="Zheng Y."/>
            <person name="Lin W."/>
            <person name="Duan Y."/>
            <person name="Cao H."/>
            <person name="Xiong S."/>
            <person name="Wang X."/>
            <person name="Wei L."/>
            <person name="Li C."/>
            <person name="Ma Q."/>
            <person name="Ju M."/>
            <person name="Zhao R."/>
            <person name="Li G."/>
            <person name="Mu C."/>
            <person name="Tian Q."/>
            <person name="Mei H."/>
            <person name="Zhang T."/>
            <person name="Gao T."/>
            <person name="Zhang H."/>
        </authorList>
    </citation>
    <scope>NUCLEOTIDE SEQUENCE</scope>
    <source>
        <strain evidence="3">KEN8</strain>
    </source>
</reference>
<dbReference type="AlphaFoldDB" id="A0AAW2IT12"/>
<reference evidence="3" key="1">
    <citation type="submission" date="2020-06" db="EMBL/GenBank/DDBJ databases">
        <authorList>
            <person name="Li T."/>
            <person name="Hu X."/>
            <person name="Zhang T."/>
            <person name="Song X."/>
            <person name="Zhang H."/>
            <person name="Dai N."/>
            <person name="Sheng W."/>
            <person name="Hou X."/>
            <person name="Wei L."/>
        </authorList>
    </citation>
    <scope>NUCLEOTIDE SEQUENCE</scope>
    <source>
        <strain evidence="3">KEN8</strain>
        <tissue evidence="3">Leaf</tissue>
    </source>
</reference>
<protein>
    <submittedName>
        <fullName evidence="3">Phytochrome A</fullName>
    </submittedName>
</protein>
<name>A0AAW2IT12_9LAMI</name>
<dbReference type="PANTHER" id="PTHR47876:SF3">
    <property type="entry name" value="PHYTOCHROME 1"/>
    <property type="match status" value="1"/>
</dbReference>
<dbReference type="InterPro" id="IPR029016">
    <property type="entry name" value="GAF-like_dom_sf"/>
</dbReference>
<evidence type="ECO:0000256" key="1">
    <source>
        <dbReference type="ARBA" id="ARBA00008235"/>
    </source>
</evidence>
<organism evidence="3">
    <name type="scientific">Sesamum calycinum</name>
    <dbReference type="NCBI Taxonomy" id="2727403"/>
    <lineage>
        <taxon>Eukaryota</taxon>
        <taxon>Viridiplantae</taxon>
        <taxon>Streptophyta</taxon>
        <taxon>Embryophyta</taxon>
        <taxon>Tracheophyta</taxon>
        <taxon>Spermatophyta</taxon>
        <taxon>Magnoliopsida</taxon>
        <taxon>eudicotyledons</taxon>
        <taxon>Gunneridae</taxon>
        <taxon>Pentapetalae</taxon>
        <taxon>asterids</taxon>
        <taxon>lamiids</taxon>
        <taxon>Lamiales</taxon>
        <taxon>Pedaliaceae</taxon>
        <taxon>Sesamum</taxon>
    </lineage>
</organism>
<comment type="similarity">
    <text evidence="1">Belongs to the phytochrome family.</text>
</comment>
<dbReference type="PROSITE" id="PS50046">
    <property type="entry name" value="PHYTOCHROME_2"/>
    <property type="match status" value="1"/>
</dbReference>
<feature type="domain" description="Phytochrome chromophore attachment site" evidence="2">
    <location>
        <begin position="95"/>
        <end position="131"/>
    </location>
</feature>
<dbReference type="Gene3D" id="3.30.450.20">
    <property type="entry name" value="PAS domain"/>
    <property type="match status" value="1"/>
</dbReference>